<evidence type="ECO:0008006" key="3">
    <source>
        <dbReference type="Google" id="ProtNLM"/>
    </source>
</evidence>
<proteinExistence type="predicted"/>
<evidence type="ECO:0000313" key="1">
    <source>
        <dbReference type="EMBL" id="WPL17951.1"/>
    </source>
</evidence>
<name>A0ABZ0SD11_9GAMM</name>
<reference evidence="1 2" key="1">
    <citation type="journal article" date="2023" name="Microorganisms">
        <title>Thiorhodovibrio frisius and Trv. litoralis spp. nov., Two Novel Members from a Clade of Fastidious Purple Sulfur Bacteria That Exhibit Unique Red-Shifted Light-Harvesting Capabilities.</title>
        <authorList>
            <person name="Methner A."/>
            <person name="Kuzyk S.B."/>
            <person name="Petersen J."/>
            <person name="Bauer S."/>
            <person name="Brinkmann H."/>
            <person name="Sichau K."/>
            <person name="Wanner G."/>
            <person name="Wolf J."/>
            <person name="Neumann-Schaal M."/>
            <person name="Henke P."/>
            <person name="Tank M."/>
            <person name="Sproer C."/>
            <person name="Bunk B."/>
            <person name="Overmann J."/>
        </authorList>
    </citation>
    <scope>NUCLEOTIDE SEQUENCE [LARGE SCALE GENOMIC DNA]</scope>
    <source>
        <strain evidence="1 2">DSM 6702</strain>
    </source>
</reference>
<gene>
    <name evidence="1" type="ORF">Thiowin_02994</name>
</gene>
<protein>
    <recommendedName>
        <fullName evidence="3">Hemerythrin-like domain-containing protein</fullName>
    </recommendedName>
</protein>
<dbReference type="Proteomes" id="UP001432180">
    <property type="component" value="Chromosome"/>
</dbReference>
<dbReference type="RefSeq" id="WP_328983750.1">
    <property type="nucleotide sequence ID" value="NZ_CP121472.1"/>
</dbReference>
<accession>A0ABZ0SD11</accession>
<evidence type="ECO:0000313" key="2">
    <source>
        <dbReference type="Proteomes" id="UP001432180"/>
    </source>
</evidence>
<dbReference type="EMBL" id="CP121472">
    <property type="protein sequence ID" value="WPL17951.1"/>
    <property type="molecule type" value="Genomic_DNA"/>
</dbReference>
<organism evidence="1 2">
    <name type="scientific">Thiorhodovibrio winogradskyi</name>
    <dbReference type="NCBI Taxonomy" id="77007"/>
    <lineage>
        <taxon>Bacteria</taxon>
        <taxon>Pseudomonadati</taxon>
        <taxon>Pseudomonadota</taxon>
        <taxon>Gammaproteobacteria</taxon>
        <taxon>Chromatiales</taxon>
        <taxon>Chromatiaceae</taxon>
        <taxon>Thiorhodovibrio</taxon>
    </lineage>
</organism>
<sequence>MDLPFTDRPGRRERQLKRRHNNPLFAWPAWTAEPEELLAAQRADHAELETFRSAFRDLMQRAIELPADAGSEVVLSLKEELERHYEQACGLPEDQSQQKTAIKKLIEVIMRVLHRHSDHDPVALQELSDEAQARAMHFRLLESPLIADLLDPDSPIRAHELLPTLLSSPASEVKAAVELFDAEQLALLIDQGGALISQLHAHGVRSAMAEEGLGLIRERLEQYEPHSLWQDDNLT</sequence>
<keyword evidence="2" id="KW-1185">Reference proteome</keyword>